<dbReference type="Gene3D" id="3.40.1740.10">
    <property type="entry name" value="VC0467-like"/>
    <property type="match status" value="1"/>
</dbReference>
<dbReference type="GO" id="GO:0005829">
    <property type="term" value="C:cytosol"/>
    <property type="evidence" value="ECO:0007669"/>
    <property type="project" value="TreeGrafter"/>
</dbReference>
<dbReference type="Proteomes" id="UP000199377">
    <property type="component" value="Unassembled WGS sequence"/>
</dbReference>
<feature type="region of interest" description="Disordered" evidence="3">
    <location>
        <begin position="1"/>
        <end position="20"/>
    </location>
</feature>
<evidence type="ECO:0000256" key="1">
    <source>
        <dbReference type="ARBA" id="ARBA00009600"/>
    </source>
</evidence>
<sequence>MTTVPSADAAPEAEPRAGGPLEGELLVAMPAMGDPRFAQTVIFMCSHGDDGAMGLIVNKPAKELSFSDLLKQVGVKPGEGAEEFSVHFGGPVEMGRGFVLHSDDWEAPGATKPLACGLALTATVDILRDMSAGKGPRRAVLALGYAGWAPGQLEQELQANGWLVCPSDPELVFGPDDDAKWRRAMLKIGVDPSKLSAQGGFA</sequence>
<dbReference type="HAMAP" id="MF_00758">
    <property type="entry name" value="UPF0301"/>
    <property type="match status" value="1"/>
</dbReference>
<reference evidence="4 5" key="1">
    <citation type="submission" date="2016-10" db="EMBL/GenBank/DDBJ databases">
        <authorList>
            <person name="de Groot N.N."/>
        </authorList>
    </citation>
    <scope>NUCLEOTIDE SEQUENCE [LARGE SCALE GENOMIC DNA]</scope>
    <source>
        <strain evidence="4 5">CGMCC 1.11030</strain>
    </source>
</reference>
<dbReference type="NCBIfam" id="NF001268">
    <property type="entry name" value="PRK00228.1-4"/>
    <property type="match status" value="1"/>
</dbReference>
<dbReference type="AlphaFoldDB" id="A0A1I3KNE7"/>
<evidence type="ECO:0000256" key="2">
    <source>
        <dbReference type="HAMAP-Rule" id="MF_00758"/>
    </source>
</evidence>
<comment type="similarity">
    <text evidence="1 2">Belongs to the UPF0301 (AlgH) family.</text>
</comment>
<proteinExistence type="inferred from homology"/>
<accession>A0A1I3KNE7</accession>
<name>A0A1I3KNE7_9RHOB</name>
<evidence type="ECO:0000256" key="3">
    <source>
        <dbReference type="SAM" id="MobiDB-lite"/>
    </source>
</evidence>
<dbReference type="PANTHER" id="PTHR30327:SF1">
    <property type="entry name" value="UPF0301 PROTEIN YQGE"/>
    <property type="match status" value="1"/>
</dbReference>
<feature type="compositionally biased region" description="Low complexity" evidence="3">
    <location>
        <begin position="9"/>
        <end position="20"/>
    </location>
</feature>
<dbReference type="OrthoDB" id="9807486at2"/>
<dbReference type="EMBL" id="FOQH01000009">
    <property type="protein sequence ID" value="SFI74051.1"/>
    <property type="molecule type" value="Genomic_DNA"/>
</dbReference>
<evidence type="ECO:0000313" key="5">
    <source>
        <dbReference type="Proteomes" id="UP000199377"/>
    </source>
</evidence>
<dbReference type="STRING" id="1114924.SAMN05216258_10930"/>
<organism evidence="4 5">
    <name type="scientific">Albimonas pacifica</name>
    <dbReference type="NCBI Taxonomy" id="1114924"/>
    <lineage>
        <taxon>Bacteria</taxon>
        <taxon>Pseudomonadati</taxon>
        <taxon>Pseudomonadota</taxon>
        <taxon>Alphaproteobacteria</taxon>
        <taxon>Rhodobacterales</taxon>
        <taxon>Paracoccaceae</taxon>
        <taxon>Albimonas</taxon>
    </lineage>
</organism>
<dbReference type="SUPFAM" id="SSF143456">
    <property type="entry name" value="VC0467-like"/>
    <property type="match status" value="1"/>
</dbReference>
<protein>
    <recommendedName>
        <fullName evidence="2">UPF0301 protein SAMN05216258_10930</fullName>
    </recommendedName>
</protein>
<dbReference type="RefSeq" id="WP_092862340.1">
    <property type="nucleotide sequence ID" value="NZ_FOQH01000009.1"/>
</dbReference>
<dbReference type="Pfam" id="PF02622">
    <property type="entry name" value="DUF179"/>
    <property type="match status" value="1"/>
</dbReference>
<dbReference type="InterPro" id="IPR003774">
    <property type="entry name" value="AlgH-like"/>
</dbReference>
<keyword evidence="5" id="KW-1185">Reference proteome</keyword>
<gene>
    <name evidence="4" type="ORF">SAMN05216258_10930</name>
</gene>
<evidence type="ECO:0000313" key="4">
    <source>
        <dbReference type="EMBL" id="SFI74051.1"/>
    </source>
</evidence>
<dbReference type="PANTHER" id="PTHR30327">
    <property type="entry name" value="UNCHARACTERIZED PROTEIN YQGE"/>
    <property type="match status" value="1"/>
</dbReference>